<keyword evidence="8 10" id="KW-0564">Palmitate</keyword>
<sequence>MNSRTRIRLQAGLVIALLLLAVISACANNATNEGATPSPTDTDSPAETAQLSGQIEIDGSSTVFPIMEAISEEFNKEQPNIKAPIGVSGTGGGFKRFCTGEIAISNASRPIKDEEKTSCQEKGIEFMDLAVAYDGLSVVVSKENDFVDHLKIDELTKIFGSENTAKTWKDVRPEWPAEKILIFSPGADSGTFDYFNEVILDKKGLRSDEAVSLSEDDNTLVQGVAGSKYGIGYFGFAYYEENADKLKIVPIDGGKGPITPSRDTIKDGSYSPLSRPLFIYVNKKEYGRPEVRAFVDFAMDNVPTLAEEVGYIPLPDEKYAEQKAKLK</sequence>
<comment type="subunit">
    <text evidence="4 10">The complex is composed of two ATP-binding proteins (PstB), two transmembrane proteins (PstC and PstA) and a solute-binding protein (PstS).</text>
</comment>
<evidence type="ECO:0000256" key="2">
    <source>
        <dbReference type="ARBA" id="ARBA00004193"/>
    </source>
</evidence>
<dbReference type="Gene3D" id="3.40.190.10">
    <property type="entry name" value="Periplasmic binding protein-like II"/>
    <property type="match status" value="2"/>
</dbReference>
<dbReference type="NCBIfam" id="TIGR02136">
    <property type="entry name" value="ptsS_2"/>
    <property type="match status" value="1"/>
</dbReference>
<proteinExistence type="inferred from homology"/>
<dbReference type="EMBL" id="SOMN01000002">
    <property type="protein sequence ID" value="TFE30797.1"/>
    <property type="molecule type" value="Genomic_DNA"/>
</dbReference>
<dbReference type="PANTHER" id="PTHR30570">
    <property type="entry name" value="PERIPLASMIC PHOSPHATE BINDING COMPONENT OF PHOSPHATE ABC TRANSPORTER"/>
    <property type="match status" value="1"/>
</dbReference>
<dbReference type="InterPro" id="IPR024370">
    <property type="entry name" value="PBP_domain"/>
</dbReference>
<keyword evidence="5 10" id="KW-0813">Transport</keyword>
<keyword evidence="13" id="KW-1185">Reference proteome</keyword>
<evidence type="ECO:0000256" key="7">
    <source>
        <dbReference type="ARBA" id="ARBA00022729"/>
    </source>
</evidence>
<keyword evidence="10" id="KW-0472">Membrane</keyword>
<evidence type="ECO:0000256" key="4">
    <source>
        <dbReference type="ARBA" id="ARBA00011529"/>
    </source>
</evidence>
<evidence type="ECO:0000256" key="9">
    <source>
        <dbReference type="ARBA" id="ARBA00023288"/>
    </source>
</evidence>
<name>A0A4Y8MA11_9BACL</name>
<organism evidence="12 13">
    <name type="scientific">Cohnella luojiensis</name>
    <dbReference type="NCBI Taxonomy" id="652876"/>
    <lineage>
        <taxon>Bacteria</taxon>
        <taxon>Bacillati</taxon>
        <taxon>Bacillota</taxon>
        <taxon>Bacilli</taxon>
        <taxon>Bacillales</taxon>
        <taxon>Paenibacillaceae</taxon>
        <taxon>Cohnella</taxon>
    </lineage>
</organism>
<dbReference type="CDD" id="cd13654">
    <property type="entry name" value="PBP2_phosphate_like_2"/>
    <property type="match status" value="1"/>
</dbReference>
<comment type="function">
    <text evidence="1">Part of the ABC transporter complex PstSACB involved in phosphate import.</text>
</comment>
<evidence type="ECO:0000259" key="11">
    <source>
        <dbReference type="Pfam" id="PF12849"/>
    </source>
</evidence>
<gene>
    <name evidence="12" type="ORF">E2980_03190</name>
</gene>
<evidence type="ECO:0000256" key="6">
    <source>
        <dbReference type="ARBA" id="ARBA00022592"/>
    </source>
</evidence>
<feature type="signal peptide" evidence="10">
    <location>
        <begin position="1"/>
        <end position="27"/>
    </location>
</feature>
<keyword evidence="9 10" id="KW-0449">Lipoprotein</keyword>
<dbReference type="GO" id="GO:0042301">
    <property type="term" value="F:phosphate ion binding"/>
    <property type="evidence" value="ECO:0007669"/>
    <property type="project" value="UniProtKB-UniRule"/>
</dbReference>
<dbReference type="InterPro" id="IPR011862">
    <property type="entry name" value="Phos-bd"/>
</dbReference>
<comment type="similarity">
    <text evidence="3 10">Belongs to the PstS family.</text>
</comment>
<reference evidence="12 13" key="1">
    <citation type="submission" date="2019-03" db="EMBL/GenBank/DDBJ databases">
        <title>Cohnella endophytica sp. nov., a novel endophytic bacterium isolated from bark of Sonneratia apetala.</title>
        <authorList>
            <person name="Tuo L."/>
        </authorList>
    </citation>
    <scope>NUCLEOTIDE SEQUENCE [LARGE SCALE GENOMIC DNA]</scope>
    <source>
        <strain evidence="12 13">CCTCC AB 208254</strain>
    </source>
</reference>
<dbReference type="RefSeq" id="WP_135150676.1">
    <property type="nucleotide sequence ID" value="NZ_SOMN01000002.1"/>
</dbReference>
<evidence type="ECO:0000256" key="1">
    <source>
        <dbReference type="ARBA" id="ARBA00002841"/>
    </source>
</evidence>
<evidence type="ECO:0000256" key="5">
    <source>
        <dbReference type="ARBA" id="ARBA00022448"/>
    </source>
</evidence>
<keyword evidence="7 10" id="KW-0732">Signal</keyword>
<dbReference type="InterPro" id="IPR050811">
    <property type="entry name" value="Phosphate_ABC_transporter"/>
</dbReference>
<dbReference type="GO" id="GO:0005886">
    <property type="term" value="C:plasma membrane"/>
    <property type="evidence" value="ECO:0007669"/>
    <property type="project" value="UniProtKB-SubCell"/>
</dbReference>
<dbReference type="FunFam" id="3.40.190.10:FF:000055">
    <property type="entry name" value="Phosphate ABC transporter, phosphate-binding protein"/>
    <property type="match status" value="1"/>
</dbReference>
<feature type="domain" description="PBP" evidence="11">
    <location>
        <begin position="45"/>
        <end position="300"/>
    </location>
</feature>
<accession>A0A4Y8MA11</accession>
<comment type="caution">
    <text evidence="12">The sequence shown here is derived from an EMBL/GenBank/DDBJ whole genome shotgun (WGS) entry which is preliminary data.</text>
</comment>
<dbReference type="OrthoDB" id="9790048at2"/>
<dbReference type="GO" id="GO:0006817">
    <property type="term" value="P:phosphate ion transport"/>
    <property type="evidence" value="ECO:0007669"/>
    <property type="project" value="UniProtKB-UniRule"/>
</dbReference>
<keyword evidence="6 10" id="KW-0592">Phosphate transport</keyword>
<dbReference type="SUPFAM" id="SSF53850">
    <property type="entry name" value="Periplasmic binding protein-like II"/>
    <property type="match status" value="1"/>
</dbReference>
<dbReference type="Pfam" id="PF12849">
    <property type="entry name" value="PBP_like_2"/>
    <property type="match status" value="1"/>
</dbReference>
<evidence type="ECO:0000256" key="3">
    <source>
        <dbReference type="ARBA" id="ARBA00008725"/>
    </source>
</evidence>
<evidence type="ECO:0000256" key="8">
    <source>
        <dbReference type="ARBA" id="ARBA00023139"/>
    </source>
</evidence>
<feature type="chain" id="PRO_5039744028" description="Phosphate-binding protein" evidence="10">
    <location>
        <begin position="28"/>
        <end position="327"/>
    </location>
</feature>
<comment type="subcellular location">
    <subcellularLocation>
        <location evidence="2 10">Cell membrane</location>
        <topology evidence="2 10">Lipid-anchor</topology>
    </subcellularLocation>
</comment>
<dbReference type="PANTHER" id="PTHR30570:SF1">
    <property type="entry name" value="PHOSPHATE-BINDING PROTEIN PSTS"/>
    <property type="match status" value="1"/>
</dbReference>
<dbReference type="AlphaFoldDB" id="A0A4Y8MA11"/>
<comment type="function">
    <text evidence="10">Involved in the system for phosphate transport across the cytoplasmic membrane.</text>
</comment>
<keyword evidence="10" id="KW-1003">Cell membrane</keyword>
<protein>
    <recommendedName>
        <fullName evidence="10">Phosphate-binding protein</fullName>
    </recommendedName>
</protein>
<dbReference type="PROSITE" id="PS51257">
    <property type="entry name" value="PROKAR_LIPOPROTEIN"/>
    <property type="match status" value="1"/>
</dbReference>
<evidence type="ECO:0000256" key="10">
    <source>
        <dbReference type="RuleBase" id="RU367119"/>
    </source>
</evidence>
<evidence type="ECO:0000313" key="12">
    <source>
        <dbReference type="EMBL" id="TFE30797.1"/>
    </source>
</evidence>
<evidence type="ECO:0000313" key="13">
    <source>
        <dbReference type="Proteomes" id="UP000297900"/>
    </source>
</evidence>
<dbReference type="Proteomes" id="UP000297900">
    <property type="component" value="Unassembled WGS sequence"/>
</dbReference>